<organism evidence="3 4">
    <name type="scientific">Stylonychia lemnae</name>
    <name type="common">Ciliate</name>
    <dbReference type="NCBI Taxonomy" id="5949"/>
    <lineage>
        <taxon>Eukaryota</taxon>
        <taxon>Sar</taxon>
        <taxon>Alveolata</taxon>
        <taxon>Ciliophora</taxon>
        <taxon>Intramacronucleata</taxon>
        <taxon>Spirotrichea</taxon>
        <taxon>Stichotrichia</taxon>
        <taxon>Sporadotrichida</taxon>
        <taxon>Oxytrichidae</taxon>
        <taxon>Stylonychinae</taxon>
        <taxon>Stylonychia</taxon>
    </lineage>
</organism>
<protein>
    <submittedName>
        <fullName evidence="3">Uncharacterized protein</fullName>
    </submittedName>
</protein>
<evidence type="ECO:0000256" key="1">
    <source>
        <dbReference type="SAM" id="MobiDB-lite"/>
    </source>
</evidence>
<keyword evidence="2" id="KW-0472">Membrane</keyword>
<feature type="transmembrane region" description="Helical" evidence="2">
    <location>
        <begin position="81"/>
        <end position="100"/>
    </location>
</feature>
<reference evidence="3 4" key="1">
    <citation type="submission" date="2014-06" db="EMBL/GenBank/DDBJ databases">
        <authorList>
            <person name="Swart Estienne"/>
        </authorList>
    </citation>
    <scope>NUCLEOTIDE SEQUENCE [LARGE SCALE GENOMIC DNA]</scope>
    <source>
        <strain evidence="3 4">130c</strain>
    </source>
</reference>
<evidence type="ECO:0000256" key="2">
    <source>
        <dbReference type="SAM" id="Phobius"/>
    </source>
</evidence>
<feature type="transmembrane region" description="Helical" evidence="2">
    <location>
        <begin position="26"/>
        <end position="47"/>
    </location>
</feature>
<feature type="transmembrane region" description="Helical" evidence="2">
    <location>
        <begin position="53"/>
        <end position="74"/>
    </location>
</feature>
<keyword evidence="2" id="KW-1133">Transmembrane helix</keyword>
<keyword evidence="2" id="KW-0812">Transmembrane</keyword>
<accession>A0A077ZXN7</accession>
<feature type="region of interest" description="Disordered" evidence="1">
    <location>
        <begin position="190"/>
        <end position="244"/>
    </location>
</feature>
<dbReference type="Proteomes" id="UP000039865">
    <property type="component" value="Unassembled WGS sequence"/>
</dbReference>
<evidence type="ECO:0000313" key="4">
    <source>
        <dbReference type="Proteomes" id="UP000039865"/>
    </source>
</evidence>
<gene>
    <name evidence="3" type="primary">Contig15893.g16940</name>
    <name evidence="3" type="ORF">STYLEM_3657</name>
</gene>
<dbReference type="InParanoid" id="A0A077ZXN7"/>
<sequence>MCLLPGMMDNPSQYATPAAKDHQCRLYILVLFHFALGIMLTVASPQIGFMDIIIPFILLCTAYSMNFCTLMFYIILIINDLVTYVCAVGLAVQRGSFLSYYQNPDNDNYNPFLMTVLIMWVVFSLVSLIVSFYAYREFKGMAYDQMGMQGGAIYGGMMRGMNRNRGPNNTGAGRDQDEEVAYGQPLMNQQQQNNNQNNNYQNQNPSNAANNQEQQNNRAQDATSANRNRSGGFVPFSGQGVRIG</sequence>
<evidence type="ECO:0000313" key="3">
    <source>
        <dbReference type="EMBL" id="CDW74675.1"/>
    </source>
</evidence>
<keyword evidence="4" id="KW-1185">Reference proteome</keyword>
<dbReference type="OrthoDB" id="10619848at2759"/>
<feature type="compositionally biased region" description="Low complexity" evidence="1">
    <location>
        <begin position="190"/>
        <end position="220"/>
    </location>
</feature>
<proteinExistence type="predicted"/>
<dbReference type="EMBL" id="CCKQ01003546">
    <property type="protein sequence ID" value="CDW74675.1"/>
    <property type="molecule type" value="Genomic_DNA"/>
</dbReference>
<name>A0A077ZXN7_STYLE</name>
<dbReference type="AlphaFoldDB" id="A0A077ZXN7"/>
<feature type="transmembrane region" description="Helical" evidence="2">
    <location>
        <begin position="112"/>
        <end position="135"/>
    </location>
</feature>